<dbReference type="CDD" id="cd01283">
    <property type="entry name" value="cytidine_deaminase"/>
    <property type="match status" value="1"/>
</dbReference>
<dbReference type="GO" id="GO:0005829">
    <property type="term" value="C:cytosol"/>
    <property type="evidence" value="ECO:0007669"/>
    <property type="project" value="TreeGrafter"/>
</dbReference>
<evidence type="ECO:0000259" key="5">
    <source>
        <dbReference type="PROSITE" id="PS51747"/>
    </source>
</evidence>
<dbReference type="OrthoDB" id="9795347at2"/>
<keyword evidence="3" id="KW-0378">Hydrolase</keyword>
<dbReference type="InterPro" id="IPR002125">
    <property type="entry name" value="CMP_dCMP_dom"/>
</dbReference>
<keyword evidence="2" id="KW-0479">Metal-binding</keyword>
<gene>
    <name evidence="6" type="ordered locus">Tresu_0862</name>
</gene>
<dbReference type="Gene3D" id="3.40.140.10">
    <property type="entry name" value="Cytidine Deaminase, domain 2"/>
    <property type="match status" value="1"/>
</dbReference>
<dbReference type="EMBL" id="CP002631">
    <property type="protein sequence ID" value="AEB13788.1"/>
    <property type="molecule type" value="Genomic_DNA"/>
</dbReference>
<evidence type="ECO:0000256" key="3">
    <source>
        <dbReference type="ARBA" id="ARBA00022801"/>
    </source>
</evidence>
<sequence length="132" mass="14504">MDAIWTELYNAAKEVQNPRQISDYVSGGEVAAAILSKSGKIYTGVCIDTCSTLGICAERNAIFNMITNGENEFTKVAAVMPDGKCGAPCGACRELMVQLMPKTYKGIEILMDYENERIIKLGDITPEWWIGE</sequence>
<protein>
    <submittedName>
        <fullName evidence="6">CMP/dCMP deaminase zinc-binding protein</fullName>
    </submittedName>
</protein>
<dbReference type="AlphaFoldDB" id="F2NY37"/>
<dbReference type="PROSITE" id="PS51747">
    <property type="entry name" value="CYT_DCMP_DEAMINASES_2"/>
    <property type="match status" value="1"/>
</dbReference>
<dbReference type="RefSeq" id="WP_013701081.1">
    <property type="nucleotide sequence ID" value="NC_015385.1"/>
</dbReference>
<comment type="similarity">
    <text evidence="1">Belongs to the cytidine and deoxycytidylate deaminase family.</text>
</comment>
<dbReference type="GO" id="GO:0042802">
    <property type="term" value="F:identical protein binding"/>
    <property type="evidence" value="ECO:0007669"/>
    <property type="project" value="UniProtKB-ARBA"/>
</dbReference>
<keyword evidence="7" id="KW-1185">Reference proteome</keyword>
<dbReference type="GO" id="GO:0008270">
    <property type="term" value="F:zinc ion binding"/>
    <property type="evidence" value="ECO:0007669"/>
    <property type="project" value="InterPro"/>
</dbReference>
<dbReference type="GO" id="GO:0004126">
    <property type="term" value="F:cytidine deaminase activity"/>
    <property type="evidence" value="ECO:0007669"/>
    <property type="project" value="TreeGrafter"/>
</dbReference>
<dbReference type="Pfam" id="PF00383">
    <property type="entry name" value="dCMP_cyt_deam_1"/>
    <property type="match status" value="1"/>
</dbReference>
<dbReference type="Proteomes" id="UP000006852">
    <property type="component" value="Chromosome"/>
</dbReference>
<dbReference type="PANTHER" id="PTHR11644">
    <property type="entry name" value="CYTIDINE DEAMINASE"/>
    <property type="match status" value="1"/>
</dbReference>
<evidence type="ECO:0000256" key="2">
    <source>
        <dbReference type="ARBA" id="ARBA00022723"/>
    </source>
</evidence>
<dbReference type="GeneID" id="302998036"/>
<dbReference type="PANTHER" id="PTHR11644:SF2">
    <property type="entry name" value="CYTIDINE DEAMINASE"/>
    <property type="match status" value="1"/>
</dbReference>
<dbReference type="SUPFAM" id="SSF53927">
    <property type="entry name" value="Cytidine deaminase-like"/>
    <property type="match status" value="1"/>
</dbReference>
<accession>F2NY37</accession>
<dbReference type="InterPro" id="IPR016192">
    <property type="entry name" value="APOBEC/CMP_deaminase_Zn-bd"/>
</dbReference>
<dbReference type="eggNOG" id="COG0295">
    <property type="taxonomic scope" value="Bacteria"/>
</dbReference>
<evidence type="ECO:0000313" key="7">
    <source>
        <dbReference type="Proteomes" id="UP000006852"/>
    </source>
</evidence>
<dbReference type="GO" id="GO:0055086">
    <property type="term" value="P:nucleobase-containing small molecule metabolic process"/>
    <property type="evidence" value="ECO:0007669"/>
    <property type="project" value="UniProtKB-ARBA"/>
</dbReference>
<dbReference type="InterPro" id="IPR050202">
    <property type="entry name" value="Cyt/Deoxycyt_deaminase"/>
</dbReference>
<feature type="domain" description="CMP/dCMP-type deaminase" evidence="5">
    <location>
        <begin position="1"/>
        <end position="121"/>
    </location>
</feature>
<name>F2NY37_TRES6</name>
<dbReference type="GO" id="GO:0072527">
    <property type="term" value="P:pyrimidine-containing compound metabolic process"/>
    <property type="evidence" value="ECO:0007669"/>
    <property type="project" value="UniProtKB-ARBA"/>
</dbReference>
<proteinExistence type="inferred from homology"/>
<keyword evidence="4" id="KW-0862">Zinc</keyword>
<evidence type="ECO:0000313" key="6">
    <source>
        <dbReference type="EMBL" id="AEB13788.1"/>
    </source>
</evidence>
<reference evidence="7" key="2">
    <citation type="submission" date="2011-04" db="EMBL/GenBank/DDBJ databases">
        <title>The complete genome of chromosome of Treponema succinifaciens DSM 2489.</title>
        <authorList>
            <person name="Lucas S."/>
            <person name="Copeland A."/>
            <person name="Lapidus A."/>
            <person name="Bruce D."/>
            <person name="Goodwin L."/>
            <person name="Pitluck S."/>
            <person name="Peters L."/>
            <person name="Kyrpides N."/>
            <person name="Mavromatis K."/>
            <person name="Ivanova N."/>
            <person name="Ovchinnikova G."/>
            <person name="Teshima H."/>
            <person name="Detter J.C."/>
            <person name="Tapia R."/>
            <person name="Han C."/>
            <person name="Land M."/>
            <person name="Hauser L."/>
            <person name="Markowitz V."/>
            <person name="Cheng J.-F."/>
            <person name="Hugenholtz P."/>
            <person name="Woyke T."/>
            <person name="Wu D."/>
            <person name="Gronow S."/>
            <person name="Wellnitz S."/>
            <person name="Brambilla E."/>
            <person name="Klenk H.-P."/>
            <person name="Eisen J.A."/>
        </authorList>
    </citation>
    <scope>NUCLEOTIDE SEQUENCE [LARGE SCALE GENOMIC DNA]</scope>
    <source>
        <strain evidence="7">ATCC 33096 / DSM 2489 / 6091</strain>
    </source>
</reference>
<organism evidence="6 7">
    <name type="scientific">Treponema succinifaciens (strain ATCC 33096 / DSM 2489 / 6091)</name>
    <dbReference type="NCBI Taxonomy" id="869209"/>
    <lineage>
        <taxon>Bacteria</taxon>
        <taxon>Pseudomonadati</taxon>
        <taxon>Spirochaetota</taxon>
        <taxon>Spirochaetia</taxon>
        <taxon>Spirochaetales</taxon>
        <taxon>Treponemataceae</taxon>
        <taxon>Treponema</taxon>
    </lineage>
</organism>
<dbReference type="InterPro" id="IPR016193">
    <property type="entry name" value="Cytidine_deaminase-like"/>
</dbReference>
<dbReference type="KEGG" id="tsu:Tresu_0862"/>
<evidence type="ECO:0000256" key="1">
    <source>
        <dbReference type="ARBA" id="ARBA00006576"/>
    </source>
</evidence>
<dbReference type="HOGENOM" id="CLU_097262_4_0_12"/>
<dbReference type="PROSITE" id="PS00903">
    <property type="entry name" value="CYT_DCMP_DEAMINASES_1"/>
    <property type="match status" value="1"/>
</dbReference>
<reference evidence="6 7" key="1">
    <citation type="journal article" date="2011" name="Stand. Genomic Sci.">
        <title>Complete genome sequence of Treponema succinifaciens type strain (6091).</title>
        <authorList>
            <person name="Han C."/>
            <person name="Gronow S."/>
            <person name="Teshima H."/>
            <person name="Lapidus A."/>
            <person name="Nolan M."/>
            <person name="Lucas S."/>
            <person name="Hammon N."/>
            <person name="Deshpande S."/>
            <person name="Cheng J.F."/>
            <person name="Zeytun A."/>
            <person name="Tapia R."/>
            <person name="Goodwin L."/>
            <person name="Pitluck S."/>
            <person name="Liolios K."/>
            <person name="Pagani I."/>
            <person name="Ivanova N."/>
            <person name="Mavromatis K."/>
            <person name="Mikhailova N."/>
            <person name="Huntemann M."/>
            <person name="Pati A."/>
            <person name="Chen A."/>
            <person name="Palaniappan K."/>
            <person name="Land M."/>
            <person name="Hauser L."/>
            <person name="Brambilla E.M."/>
            <person name="Rohde M."/>
            <person name="Goker M."/>
            <person name="Woyke T."/>
            <person name="Bristow J."/>
            <person name="Eisen J.A."/>
            <person name="Markowitz V."/>
            <person name="Hugenholtz P."/>
            <person name="Kyrpides N.C."/>
            <person name="Klenk H.P."/>
            <person name="Detter J.C."/>
        </authorList>
    </citation>
    <scope>NUCLEOTIDE SEQUENCE [LARGE SCALE GENOMIC DNA]</scope>
    <source>
        <strain evidence="7">ATCC 33096 / DSM 2489 / 6091</strain>
    </source>
</reference>
<dbReference type="STRING" id="869209.Tresu_0862"/>
<evidence type="ECO:0000256" key="4">
    <source>
        <dbReference type="ARBA" id="ARBA00022833"/>
    </source>
</evidence>